<keyword evidence="1" id="KW-0812">Transmembrane</keyword>
<accession>A0A378UIR2</accession>
<feature type="transmembrane region" description="Helical" evidence="1">
    <location>
        <begin position="87"/>
        <end position="107"/>
    </location>
</feature>
<keyword evidence="1" id="KW-0472">Membrane</keyword>
<feature type="transmembrane region" description="Helical" evidence="1">
    <location>
        <begin position="48"/>
        <end position="66"/>
    </location>
</feature>
<feature type="transmembrane region" description="Helical" evidence="1">
    <location>
        <begin position="7"/>
        <end position="28"/>
    </location>
</feature>
<organism evidence="2 3">
    <name type="scientific">Bergeriella denitrificans</name>
    <name type="common">Neisseria denitrificans</name>
    <dbReference type="NCBI Taxonomy" id="494"/>
    <lineage>
        <taxon>Bacteria</taxon>
        <taxon>Pseudomonadati</taxon>
        <taxon>Pseudomonadota</taxon>
        <taxon>Betaproteobacteria</taxon>
        <taxon>Neisseriales</taxon>
        <taxon>Neisseriaceae</taxon>
        <taxon>Bergeriella</taxon>
    </lineage>
</organism>
<name>A0A378UIR2_BERDE</name>
<evidence type="ECO:0008006" key="4">
    <source>
        <dbReference type="Google" id="ProtNLM"/>
    </source>
</evidence>
<dbReference type="AlphaFoldDB" id="A0A378UIR2"/>
<feature type="transmembrane region" description="Helical" evidence="1">
    <location>
        <begin position="141"/>
        <end position="160"/>
    </location>
</feature>
<keyword evidence="3" id="KW-1185">Reference proteome</keyword>
<keyword evidence="1" id="KW-1133">Transmembrane helix</keyword>
<protein>
    <recommendedName>
        <fullName evidence="4">Integral membrane protein</fullName>
    </recommendedName>
</protein>
<gene>
    <name evidence="2" type="ORF">NCTC10295_02040</name>
</gene>
<sequence length="171" mass="19366">MQPRQILIIAIRLFVIVWLIQSLNSGFVTARLAADMSAGEYWATYYPLYLGFAACWFFLWFFPATVAKWLLPDYAAQSEEPLPSHPAPWLVTGIALIGLFTLQRAVIDAVYWGTLLHYIKEEGGMVNASIWSLVSFEQKSSIFMTVAEILIGLLLLFRAATVSRWVRRCIG</sequence>
<reference evidence="2 3" key="1">
    <citation type="submission" date="2018-06" db="EMBL/GenBank/DDBJ databases">
        <authorList>
            <consortium name="Pathogen Informatics"/>
            <person name="Doyle S."/>
        </authorList>
    </citation>
    <scope>NUCLEOTIDE SEQUENCE [LARGE SCALE GENOMIC DNA]</scope>
    <source>
        <strain evidence="2 3">NCTC10295</strain>
    </source>
</reference>
<dbReference type="RefSeq" id="WP_066078560.1">
    <property type="nucleotide sequence ID" value="NZ_CP181246.1"/>
</dbReference>
<evidence type="ECO:0000313" key="2">
    <source>
        <dbReference type="EMBL" id="STZ77227.1"/>
    </source>
</evidence>
<evidence type="ECO:0000256" key="1">
    <source>
        <dbReference type="SAM" id="Phobius"/>
    </source>
</evidence>
<proteinExistence type="predicted"/>
<dbReference type="EMBL" id="UGQS01000002">
    <property type="protein sequence ID" value="STZ77227.1"/>
    <property type="molecule type" value="Genomic_DNA"/>
</dbReference>
<dbReference type="Proteomes" id="UP000254651">
    <property type="component" value="Unassembled WGS sequence"/>
</dbReference>
<evidence type="ECO:0000313" key="3">
    <source>
        <dbReference type="Proteomes" id="UP000254651"/>
    </source>
</evidence>